<dbReference type="AlphaFoldDB" id="A0A424YBR9"/>
<dbReference type="Gene3D" id="3.20.20.70">
    <property type="entry name" value="Aldolase class I"/>
    <property type="match status" value="1"/>
</dbReference>
<evidence type="ECO:0000313" key="14">
    <source>
        <dbReference type="Proteomes" id="UP000285138"/>
    </source>
</evidence>
<keyword evidence="8 11" id="KW-0479">Metal-binding</keyword>
<dbReference type="EC" id="2.3.3.13" evidence="3 11"/>
<dbReference type="InterPro" id="IPR054691">
    <property type="entry name" value="LeuA/HCS_post-cat"/>
</dbReference>
<evidence type="ECO:0000256" key="9">
    <source>
        <dbReference type="ARBA" id="ARBA00023211"/>
    </source>
</evidence>
<dbReference type="NCBIfam" id="TIGR00973">
    <property type="entry name" value="leuA_bact"/>
    <property type="match status" value="1"/>
</dbReference>
<evidence type="ECO:0000256" key="1">
    <source>
        <dbReference type="ARBA" id="ARBA00004689"/>
    </source>
</evidence>
<dbReference type="GO" id="GO:0030145">
    <property type="term" value="F:manganese ion binding"/>
    <property type="evidence" value="ECO:0007669"/>
    <property type="project" value="UniProtKB-UniRule"/>
</dbReference>
<dbReference type="Pfam" id="PF22617">
    <property type="entry name" value="HCS_D2"/>
    <property type="match status" value="1"/>
</dbReference>
<dbReference type="UniPathway" id="UPA00048">
    <property type="reaction ID" value="UER00070"/>
</dbReference>
<gene>
    <name evidence="11" type="primary">leuA</name>
    <name evidence="13" type="ORF">D5R97_08375</name>
</gene>
<dbReference type="InterPro" id="IPR013785">
    <property type="entry name" value="Aldolase_TIM"/>
</dbReference>
<comment type="pathway">
    <text evidence="1 11">Amino-acid biosynthesis; L-leucine biosynthesis; L-leucine from 3-methyl-2-oxobutanoate: step 1/4.</text>
</comment>
<comment type="cofactor">
    <cofactor evidence="11">
        <name>Mn(2+)</name>
        <dbReference type="ChEBI" id="CHEBI:29035"/>
    </cofactor>
</comment>
<dbReference type="InterPro" id="IPR013709">
    <property type="entry name" value="2-isopropylmalate_synth_dimer"/>
</dbReference>
<dbReference type="InterPro" id="IPR036230">
    <property type="entry name" value="LeuA_allosteric_dom_sf"/>
</dbReference>
<evidence type="ECO:0000256" key="3">
    <source>
        <dbReference type="ARBA" id="ARBA00012973"/>
    </source>
</evidence>
<reference evidence="13 14" key="1">
    <citation type="submission" date="2018-08" db="EMBL/GenBank/DDBJ databases">
        <title>The metabolism and importance of syntrophic acetate oxidation coupled to methane or sulfide production in haloalkaline environments.</title>
        <authorList>
            <person name="Timmers P.H.A."/>
            <person name="Vavourakis C.D."/>
            <person name="Sorokin D.Y."/>
            <person name="Sinninghe Damste J.S."/>
            <person name="Muyzer G."/>
            <person name="Stams A.J.M."/>
            <person name="Plugge C.M."/>
        </authorList>
    </citation>
    <scope>NUCLEOTIDE SEQUENCE [LARGE SCALE GENOMIC DNA]</scope>
    <source>
        <strain evidence="13">MSAO_Bac1</strain>
    </source>
</reference>
<dbReference type="GO" id="GO:0009098">
    <property type="term" value="P:L-leucine biosynthetic process"/>
    <property type="evidence" value="ECO:0007669"/>
    <property type="project" value="UniProtKB-UniRule"/>
</dbReference>
<dbReference type="Proteomes" id="UP000285138">
    <property type="component" value="Unassembled WGS sequence"/>
</dbReference>
<keyword evidence="13" id="KW-0012">Acyltransferase</keyword>
<comment type="similarity">
    <text evidence="2 11">Belongs to the alpha-IPM synthase/homocitrate synthase family. LeuA type 1 subfamily.</text>
</comment>
<sequence>MGRLYLFDTTLRDGEQSLGLSLNVKEKLEIAHQLVRLGIDVIEAGFPASSPGDMESVKAISREVKGASICGLSRAVEKDIDYCAEALGEAEYPRIHTGIAVSPLHMERKLGLSPEKVIETAVGAVKHARKHVGDVEFYAEDAFRSDRDFLVKILEKVIEAGATVVNIPDTVGYATPWEYGELISFVMNNVKDIDKVVVSIHCHNDLGMATANSLAGVKAGATQVEGTINGIGERAGNTSLEEVIMALYTQKERYGVELGVDTREISATSRMVSRITGVPVPSHKAIVGSNAFTHASGIHQDGVLKEKSTYEIIDPEIIGIPRNRMVLSARSGRHALKHRLEELGYFLDRDRMEQVYHKFLTLADQKREIFDEDLHALLGYNGVEGNGQIKFKGISVNTNEGSTATATVTLEIKGDSFTDAACGNGPVDAVFKAIDRVVDKPVHLEDYTLKSVSRGSEALGDATVKLRFGERDTLVVGRGISTDIIEASAKAYVNALSKIKCLF</sequence>
<evidence type="ECO:0000256" key="7">
    <source>
        <dbReference type="ARBA" id="ARBA00022679"/>
    </source>
</evidence>
<evidence type="ECO:0000256" key="11">
    <source>
        <dbReference type="HAMAP-Rule" id="MF_01025"/>
    </source>
</evidence>
<evidence type="ECO:0000259" key="12">
    <source>
        <dbReference type="PROSITE" id="PS50991"/>
    </source>
</evidence>
<dbReference type="InterPro" id="IPR005671">
    <property type="entry name" value="LeuA_bact_synth"/>
</dbReference>
<keyword evidence="11" id="KW-0963">Cytoplasm</keyword>
<dbReference type="Gene3D" id="1.10.238.260">
    <property type="match status" value="1"/>
</dbReference>
<dbReference type="FunFam" id="3.20.20.70:FF:000010">
    <property type="entry name" value="2-isopropylmalate synthase"/>
    <property type="match status" value="1"/>
</dbReference>
<protein>
    <recommendedName>
        <fullName evidence="4 11">2-isopropylmalate synthase</fullName>
        <ecNumber evidence="3 11">2.3.3.13</ecNumber>
    </recommendedName>
    <alternativeName>
        <fullName evidence="11">Alpha-IPM synthase</fullName>
    </alternativeName>
    <alternativeName>
        <fullName evidence="11">Alpha-isopropylmalate synthase</fullName>
    </alternativeName>
</protein>
<dbReference type="PANTHER" id="PTHR10277:SF9">
    <property type="entry name" value="2-ISOPROPYLMALATE SYNTHASE 1, CHLOROPLASTIC-RELATED"/>
    <property type="match status" value="1"/>
</dbReference>
<evidence type="ECO:0000256" key="8">
    <source>
        <dbReference type="ARBA" id="ARBA00022723"/>
    </source>
</evidence>
<dbReference type="EMBL" id="QZAA01000220">
    <property type="protein sequence ID" value="RQD74075.1"/>
    <property type="molecule type" value="Genomic_DNA"/>
</dbReference>
<dbReference type="InterPro" id="IPR050073">
    <property type="entry name" value="2-IPM_HCS-like"/>
</dbReference>
<dbReference type="GO" id="GO:0003852">
    <property type="term" value="F:2-isopropylmalate synthase activity"/>
    <property type="evidence" value="ECO:0007669"/>
    <property type="project" value="UniProtKB-UniRule"/>
</dbReference>
<keyword evidence="7 11" id="KW-0808">Transferase</keyword>
<evidence type="ECO:0000256" key="10">
    <source>
        <dbReference type="ARBA" id="ARBA00023304"/>
    </source>
</evidence>
<feature type="region of interest" description="Regulatory domain" evidence="11">
    <location>
        <begin position="390"/>
        <end position="503"/>
    </location>
</feature>
<organism evidence="13 14">
    <name type="scientific">Candidatus Syntrophonatronum acetioxidans</name>
    <dbReference type="NCBI Taxonomy" id="1795816"/>
    <lineage>
        <taxon>Bacteria</taxon>
        <taxon>Bacillati</taxon>
        <taxon>Bacillota</taxon>
        <taxon>Clostridia</taxon>
        <taxon>Eubacteriales</taxon>
        <taxon>Syntrophomonadaceae</taxon>
        <taxon>Candidatus Syntrophonatronum</taxon>
    </lineage>
</organism>
<evidence type="ECO:0000256" key="5">
    <source>
        <dbReference type="ARBA" id="ARBA00022430"/>
    </source>
</evidence>
<dbReference type="PROSITE" id="PS00815">
    <property type="entry name" value="AIPM_HOMOCIT_SYNTH_1"/>
    <property type="match status" value="1"/>
</dbReference>
<dbReference type="PANTHER" id="PTHR10277">
    <property type="entry name" value="HOMOCITRATE SYNTHASE-RELATED"/>
    <property type="match status" value="1"/>
</dbReference>
<comment type="function">
    <text evidence="11">Catalyzes the condensation of the acetyl group of acetyl-CoA with 3-methyl-2-oxobutanoate (2-ketoisovalerate) to form 3-carboxy-3-hydroxy-4-methylpentanoate (2-isopropylmalate).</text>
</comment>
<dbReference type="SMART" id="SM00917">
    <property type="entry name" value="LeuA_dimer"/>
    <property type="match status" value="1"/>
</dbReference>
<feature type="binding site" evidence="11">
    <location>
        <position position="237"/>
    </location>
    <ligand>
        <name>Mn(2+)</name>
        <dbReference type="ChEBI" id="CHEBI:29035"/>
    </ligand>
</feature>
<keyword evidence="5 11" id="KW-0432">Leucine biosynthesis</keyword>
<keyword evidence="9 11" id="KW-0464">Manganese</keyword>
<evidence type="ECO:0000313" key="13">
    <source>
        <dbReference type="EMBL" id="RQD74075.1"/>
    </source>
</evidence>
<dbReference type="NCBIfam" id="NF002086">
    <property type="entry name" value="PRK00915.1-3"/>
    <property type="match status" value="1"/>
</dbReference>
<evidence type="ECO:0000256" key="4">
    <source>
        <dbReference type="ARBA" id="ARBA00018198"/>
    </source>
</evidence>
<dbReference type="InterPro" id="IPR002034">
    <property type="entry name" value="AIPM/Hcit_synth_CS"/>
</dbReference>
<dbReference type="PROSITE" id="PS50991">
    <property type="entry name" value="PYR_CT"/>
    <property type="match status" value="1"/>
</dbReference>
<feature type="binding site" evidence="11">
    <location>
        <position position="201"/>
    </location>
    <ligand>
        <name>Mn(2+)</name>
        <dbReference type="ChEBI" id="CHEBI:29035"/>
    </ligand>
</feature>
<dbReference type="PROSITE" id="PS00816">
    <property type="entry name" value="AIPM_HOMOCIT_SYNTH_2"/>
    <property type="match status" value="1"/>
</dbReference>
<dbReference type="CDD" id="cd07940">
    <property type="entry name" value="DRE_TIM_IPMS"/>
    <property type="match status" value="1"/>
</dbReference>
<dbReference type="Pfam" id="PF00682">
    <property type="entry name" value="HMGL-like"/>
    <property type="match status" value="1"/>
</dbReference>
<comment type="catalytic activity">
    <reaction evidence="11">
        <text>3-methyl-2-oxobutanoate + acetyl-CoA + H2O = (2S)-2-isopropylmalate + CoA + H(+)</text>
        <dbReference type="Rhea" id="RHEA:21524"/>
        <dbReference type="ChEBI" id="CHEBI:1178"/>
        <dbReference type="ChEBI" id="CHEBI:11851"/>
        <dbReference type="ChEBI" id="CHEBI:15377"/>
        <dbReference type="ChEBI" id="CHEBI:15378"/>
        <dbReference type="ChEBI" id="CHEBI:57287"/>
        <dbReference type="ChEBI" id="CHEBI:57288"/>
        <dbReference type="EC" id="2.3.3.13"/>
    </reaction>
</comment>
<evidence type="ECO:0000256" key="2">
    <source>
        <dbReference type="ARBA" id="ARBA00009396"/>
    </source>
</evidence>
<name>A0A424YBR9_9FIRM</name>
<dbReference type="HAMAP" id="MF_01025">
    <property type="entry name" value="LeuA_type1"/>
    <property type="match status" value="1"/>
</dbReference>
<dbReference type="Gene3D" id="3.30.160.270">
    <property type="match status" value="1"/>
</dbReference>
<keyword evidence="6 11" id="KW-0028">Amino-acid biosynthesis</keyword>
<proteinExistence type="inferred from homology"/>
<evidence type="ECO:0000256" key="6">
    <source>
        <dbReference type="ARBA" id="ARBA00022605"/>
    </source>
</evidence>
<dbReference type="GO" id="GO:0003985">
    <property type="term" value="F:acetyl-CoA C-acetyltransferase activity"/>
    <property type="evidence" value="ECO:0007669"/>
    <property type="project" value="UniProtKB-UniRule"/>
</dbReference>
<comment type="caution">
    <text evidence="13">The sequence shown here is derived from an EMBL/GenBank/DDBJ whole genome shotgun (WGS) entry which is preliminary data.</text>
</comment>
<feature type="binding site" evidence="11">
    <location>
        <position position="13"/>
    </location>
    <ligand>
        <name>Mn(2+)</name>
        <dbReference type="ChEBI" id="CHEBI:29035"/>
    </ligand>
</feature>
<dbReference type="InterPro" id="IPR000891">
    <property type="entry name" value="PYR_CT"/>
</dbReference>
<feature type="binding site" evidence="11">
    <location>
        <position position="203"/>
    </location>
    <ligand>
        <name>Mn(2+)</name>
        <dbReference type="ChEBI" id="CHEBI:29035"/>
    </ligand>
</feature>
<feature type="domain" description="Pyruvate carboxyltransferase" evidence="12">
    <location>
        <begin position="4"/>
        <end position="266"/>
    </location>
</feature>
<dbReference type="SUPFAM" id="SSF110921">
    <property type="entry name" value="2-isopropylmalate synthase LeuA, allosteric (dimerisation) domain"/>
    <property type="match status" value="1"/>
</dbReference>
<dbReference type="FunFam" id="1.10.238.260:FF:000001">
    <property type="entry name" value="2-isopropylmalate synthase"/>
    <property type="match status" value="1"/>
</dbReference>
<keyword evidence="10 11" id="KW-0100">Branched-chain amino acid biosynthesis</keyword>
<dbReference type="FunFam" id="3.30.160.270:FF:000003">
    <property type="entry name" value="2-isopropylmalate synthase"/>
    <property type="match status" value="1"/>
</dbReference>
<dbReference type="SUPFAM" id="SSF51569">
    <property type="entry name" value="Aldolase"/>
    <property type="match status" value="1"/>
</dbReference>
<accession>A0A424YBR9</accession>
<dbReference type="GO" id="GO:0005737">
    <property type="term" value="C:cytoplasm"/>
    <property type="evidence" value="ECO:0007669"/>
    <property type="project" value="UniProtKB-UniRule"/>
</dbReference>
<comment type="subunit">
    <text evidence="11">Homodimer.</text>
</comment>
<dbReference type="Pfam" id="PF08502">
    <property type="entry name" value="LeuA_dimer"/>
    <property type="match status" value="1"/>
</dbReference>